<dbReference type="EMBL" id="RBWS01000008">
    <property type="protein sequence ID" value="RKO71310.1"/>
    <property type="molecule type" value="Genomic_DNA"/>
</dbReference>
<organism evidence="3 4">
    <name type="scientific">Sphingobacterium puteale</name>
    <dbReference type="NCBI Taxonomy" id="2420510"/>
    <lineage>
        <taxon>Bacteria</taxon>
        <taxon>Pseudomonadati</taxon>
        <taxon>Bacteroidota</taxon>
        <taxon>Sphingobacteriia</taxon>
        <taxon>Sphingobacteriales</taxon>
        <taxon>Sphingobacteriaceae</taxon>
        <taxon>Sphingobacterium</taxon>
    </lineage>
</organism>
<proteinExistence type="predicted"/>
<feature type="domain" description="FecR protein" evidence="1">
    <location>
        <begin position="165"/>
        <end position="260"/>
    </location>
</feature>
<dbReference type="RefSeq" id="WP_121124207.1">
    <property type="nucleotide sequence ID" value="NZ_RBWS01000008.1"/>
</dbReference>
<evidence type="ECO:0000259" key="1">
    <source>
        <dbReference type="Pfam" id="PF04773"/>
    </source>
</evidence>
<dbReference type="Gene3D" id="3.55.50.30">
    <property type="match status" value="1"/>
</dbReference>
<keyword evidence="4" id="KW-1185">Reference proteome</keyword>
<dbReference type="GO" id="GO:0016989">
    <property type="term" value="F:sigma factor antagonist activity"/>
    <property type="evidence" value="ECO:0007669"/>
    <property type="project" value="TreeGrafter"/>
</dbReference>
<dbReference type="Gene3D" id="2.60.120.1440">
    <property type="match status" value="1"/>
</dbReference>
<accession>A0A420VY46</accession>
<evidence type="ECO:0000313" key="4">
    <source>
        <dbReference type="Proteomes" id="UP000282423"/>
    </source>
</evidence>
<protein>
    <submittedName>
        <fullName evidence="3">FecR family protein</fullName>
    </submittedName>
</protein>
<comment type="caution">
    <text evidence="3">The sequence shown here is derived from an EMBL/GenBank/DDBJ whole genome shotgun (WGS) entry which is preliminary data.</text>
</comment>
<gene>
    <name evidence="3" type="ORF">D7322_11110</name>
</gene>
<evidence type="ECO:0000313" key="3">
    <source>
        <dbReference type="EMBL" id="RKO71310.1"/>
    </source>
</evidence>
<reference evidence="3 4" key="1">
    <citation type="submission" date="2018-10" db="EMBL/GenBank/DDBJ databases">
        <title>Sphingobacterium sp. M05W1-28.</title>
        <authorList>
            <person name="Cai H."/>
        </authorList>
    </citation>
    <scope>NUCLEOTIDE SEQUENCE [LARGE SCALE GENOMIC DNA]</scope>
    <source>
        <strain evidence="3 4">M05W1-28</strain>
    </source>
</reference>
<dbReference type="Pfam" id="PF16344">
    <property type="entry name" value="FecR_C"/>
    <property type="match status" value="1"/>
</dbReference>
<dbReference type="InterPro" id="IPR006860">
    <property type="entry name" value="FecR"/>
</dbReference>
<evidence type="ECO:0000259" key="2">
    <source>
        <dbReference type="Pfam" id="PF16344"/>
    </source>
</evidence>
<dbReference type="InterPro" id="IPR032508">
    <property type="entry name" value="FecR_C"/>
</dbReference>
<name>A0A420VY46_9SPHI</name>
<dbReference type="PANTHER" id="PTHR30273:SF2">
    <property type="entry name" value="PROTEIN FECR"/>
    <property type="match status" value="1"/>
</dbReference>
<dbReference type="AlphaFoldDB" id="A0A420VY46"/>
<sequence>MNISNSFAALIRKYLLGFETKEEYHTLKDAFDEQSSLQLPAEDIIQGGQKRVRERLLGHPAFIEVIPFHKKHRLQLQAAASIFIIVSASLSYIYYRNNFVFNPVPLAQLAAIQPAKEKVKLSFEDGKVIILDKTGKSVPAIEGIQEIKNGEIVYNNQADKIVQNTLSTPRGQLFKIALPDGTKVWMNAHSSLTYPSKFTGTERLVELHGEAYFEVTKNPAQPFIVKTSSQDIKVLGTHFNVQAYDNEPLTKTTLVEGKVEVQQRNQKLVLYPNQQALSNASSISKKSVDATEYVAWREGYFTFNNASPNEIMRQLARWYDLRVELDNSNVSEKFSGKILKQTNLKEVLEVLRTAGISIRIEKNNNNVRMIRLAN</sequence>
<feature type="domain" description="Protein FecR C-terminal" evidence="2">
    <location>
        <begin position="300"/>
        <end position="364"/>
    </location>
</feature>
<dbReference type="OrthoDB" id="704021at2"/>
<dbReference type="PANTHER" id="PTHR30273">
    <property type="entry name" value="PERIPLASMIC SIGNAL SENSOR AND SIGMA FACTOR ACTIVATOR FECR-RELATED"/>
    <property type="match status" value="1"/>
</dbReference>
<dbReference type="Pfam" id="PF04773">
    <property type="entry name" value="FecR"/>
    <property type="match status" value="1"/>
</dbReference>
<dbReference type="FunFam" id="2.60.120.1440:FF:000001">
    <property type="entry name" value="Putative anti-sigma factor"/>
    <property type="match status" value="1"/>
</dbReference>
<dbReference type="InterPro" id="IPR012373">
    <property type="entry name" value="Ferrdict_sens_TM"/>
</dbReference>
<dbReference type="Proteomes" id="UP000282423">
    <property type="component" value="Unassembled WGS sequence"/>
</dbReference>